<dbReference type="AlphaFoldDB" id="A0A401ZR26"/>
<dbReference type="PIRSF" id="PIRSF032582">
    <property type="entry name" value="Cas2"/>
    <property type="match status" value="1"/>
</dbReference>
<keyword evidence="4 9" id="KW-0479">Metal-binding</keyword>
<evidence type="ECO:0000256" key="5">
    <source>
        <dbReference type="ARBA" id="ARBA00022759"/>
    </source>
</evidence>
<organism evidence="11 12">
    <name type="scientific">Dictyobacter aurantiacus</name>
    <dbReference type="NCBI Taxonomy" id="1936993"/>
    <lineage>
        <taxon>Bacteria</taxon>
        <taxon>Bacillati</taxon>
        <taxon>Chloroflexota</taxon>
        <taxon>Ktedonobacteria</taxon>
        <taxon>Ktedonobacterales</taxon>
        <taxon>Dictyobacteraceae</taxon>
        <taxon>Dictyobacter</taxon>
    </lineage>
</organism>
<dbReference type="GO" id="GO:0046872">
    <property type="term" value="F:metal ion binding"/>
    <property type="evidence" value="ECO:0007669"/>
    <property type="project" value="UniProtKB-UniRule"/>
</dbReference>
<evidence type="ECO:0000256" key="9">
    <source>
        <dbReference type="HAMAP-Rule" id="MF_01471"/>
    </source>
</evidence>
<evidence type="ECO:0000256" key="2">
    <source>
        <dbReference type="ARBA" id="ARBA00009959"/>
    </source>
</evidence>
<dbReference type="GO" id="GO:0051607">
    <property type="term" value="P:defense response to virus"/>
    <property type="evidence" value="ECO:0007669"/>
    <property type="project" value="UniProtKB-UniRule"/>
</dbReference>
<dbReference type="Pfam" id="PF09827">
    <property type="entry name" value="CRISPR_Cas2"/>
    <property type="match status" value="1"/>
</dbReference>
<dbReference type="EC" id="3.1.-.-" evidence="9"/>
<comment type="cofactor">
    <cofactor evidence="1 9">
        <name>Mg(2+)</name>
        <dbReference type="ChEBI" id="CHEBI:18420"/>
    </cofactor>
</comment>
<dbReference type="RefSeq" id="WP_126601689.1">
    <property type="nucleotide sequence ID" value="NZ_BIFQ01000002.1"/>
</dbReference>
<dbReference type="GO" id="GO:0004521">
    <property type="term" value="F:RNA endonuclease activity"/>
    <property type="evidence" value="ECO:0007669"/>
    <property type="project" value="UniProtKB-UniRule"/>
</dbReference>
<reference evidence="12" key="1">
    <citation type="submission" date="2018-12" db="EMBL/GenBank/DDBJ databases">
        <title>Tengunoibacter tsumagoiensis gen. nov., sp. nov., Dictyobacter kobayashii sp. nov., D. alpinus sp. nov., and D. joshuensis sp. nov. and description of Dictyobacteraceae fam. nov. within the order Ktedonobacterales isolated from Tengu-no-mugimeshi.</title>
        <authorList>
            <person name="Wang C.M."/>
            <person name="Zheng Y."/>
            <person name="Sakai Y."/>
            <person name="Toyoda A."/>
            <person name="Minakuchi Y."/>
            <person name="Abe K."/>
            <person name="Yokota A."/>
            <person name="Yabe S."/>
        </authorList>
    </citation>
    <scope>NUCLEOTIDE SEQUENCE [LARGE SCALE GENOMIC DNA]</scope>
    <source>
        <strain evidence="12">S-27</strain>
    </source>
</reference>
<dbReference type="OrthoDB" id="9798176at2"/>
<dbReference type="HAMAP" id="MF_01471">
    <property type="entry name" value="Cas2"/>
    <property type="match status" value="1"/>
</dbReference>
<gene>
    <name evidence="11" type="primary">cas2-1_2</name>
    <name evidence="9" type="synonym">cas2</name>
    <name evidence="11" type="ORF">KDAU_66110</name>
</gene>
<keyword evidence="7 9" id="KW-0460">Magnesium</keyword>
<evidence type="ECO:0000256" key="8">
    <source>
        <dbReference type="ARBA" id="ARBA00023118"/>
    </source>
</evidence>
<evidence type="ECO:0000256" key="7">
    <source>
        <dbReference type="ARBA" id="ARBA00022842"/>
    </source>
</evidence>
<dbReference type="GO" id="GO:0043571">
    <property type="term" value="P:maintenance of CRISPR repeat elements"/>
    <property type="evidence" value="ECO:0007669"/>
    <property type="project" value="UniProtKB-UniRule"/>
</dbReference>
<accession>A0A401ZR26</accession>
<evidence type="ECO:0000256" key="6">
    <source>
        <dbReference type="ARBA" id="ARBA00022801"/>
    </source>
</evidence>
<dbReference type="Gene3D" id="3.30.70.240">
    <property type="match status" value="1"/>
</dbReference>
<name>A0A401ZR26_9CHLR</name>
<dbReference type="GO" id="GO:0016787">
    <property type="term" value="F:hydrolase activity"/>
    <property type="evidence" value="ECO:0007669"/>
    <property type="project" value="UniProtKB-KW"/>
</dbReference>
<dbReference type="CDD" id="cd09725">
    <property type="entry name" value="Cas2_I_II_III"/>
    <property type="match status" value="1"/>
</dbReference>
<protein>
    <recommendedName>
        <fullName evidence="9">CRISPR-associated endoribonuclease Cas2</fullName>
        <ecNumber evidence="9">3.1.-.-</ecNumber>
    </recommendedName>
</protein>
<dbReference type="PANTHER" id="PTHR34405:SF3">
    <property type="entry name" value="CRISPR-ASSOCIATED ENDORIBONUCLEASE CAS2 3"/>
    <property type="match status" value="1"/>
</dbReference>
<comment type="caution">
    <text evidence="11">The sequence shown here is derived from an EMBL/GenBank/DDBJ whole genome shotgun (WGS) entry which is preliminary data.</text>
</comment>
<dbReference type="InterPro" id="IPR019199">
    <property type="entry name" value="Virulence_VapD/CRISPR_Cas2"/>
</dbReference>
<keyword evidence="6 9" id="KW-0378">Hydrolase</keyword>
<evidence type="ECO:0000256" key="4">
    <source>
        <dbReference type="ARBA" id="ARBA00022723"/>
    </source>
</evidence>
<evidence type="ECO:0000313" key="12">
    <source>
        <dbReference type="Proteomes" id="UP000287224"/>
    </source>
</evidence>
<dbReference type="SUPFAM" id="SSF143430">
    <property type="entry name" value="TTP0101/SSO1404-like"/>
    <property type="match status" value="1"/>
</dbReference>
<comment type="subunit">
    <text evidence="9">Homodimer, forms a heterotetramer with a Cas1 homodimer.</text>
</comment>
<keyword evidence="5 9" id="KW-0255">Endonuclease</keyword>
<evidence type="ECO:0000313" key="11">
    <source>
        <dbReference type="EMBL" id="GCE09282.1"/>
    </source>
</evidence>
<evidence type="ECO:0000256" key="1">
    <source>
        <dbReference type="ARBA" id="ARBA00001946"/>
    </source>
</evidence>
<keyword evidence="8 9" id="KW-0051">Antiviral defense</keyword>
<keyword evidence="12" id="KW-1185">Reference proteome</keyword>
<feature type="binding site" evidence="9">
    <location>
        <position position="18"/>
    </location>
    <ligand>
        <name>Mg(2+)</name>
        <dbReference type="ChEBI" id="CHEBI:18420"/>
        <note>catalytic</note>
    </ligand>
</feature>
<comment type="similarity">
    <text evidence="2 9 10">Belongs to the CRISPR-associated endoribonuclease Cas2 protein family.</text>
</comment>
<sequence>MTDHQYAEDTMLYIVSYDIPNDRRRTRVHSALTGFGTWVQYSVFECFLDRKQRLQLEARLQKEIHHKEDTIRIYGLCRACHPRVEVLGRGDKPQEDHIYLL</sequence>
<evidence type="ECO:0000256" key="10">
    <source>
        <dbReference type="PIRNR" id="PIRNR032582"/>
    </source>
</evidence>
<dbReference type="NCBIfam" id="TIGR01573">
    <property type="entry name" value="cas2"/>
    <property type="match status" value="1"/>
</dbReference>
<evidence type="ECO:0000256" key="3">
    <source>
        <dbReference type="ARBA" id="ARBA00022722"/>
    </source>
</evidence>
<dbReference type="EMBL" id="BIFQ01000002">
    <property type="protein sequence ID" value="GCE09282.1"/>
    <property type="molecule type" value="Genomic_DNA"/>
</dbReference>
<dbReference type="Proteomes" id="UP000287224">
    <property type="component" value="Unassembled WGS sequence"/>
</dbReference>
<comment type="function">
    <text evidence="9">CRISPR (clustered regularly interspaced short palindromic repeat), is an adaptive immune system that provides protection against mobile genetic elements (viruses, transposable elements and conjugative plasmids). CRISPR clusters contain sequences complementary to antecedent mobile elements and target invading nucleic acids. CRISPR clusters are transcribed and processed into CRISPR RNA (crRNA). Functions as a ssRNA-specific endoribonuclease. Involved in the integration of spacer DNA into the CRISPR cassette.</text>
</comment>
<proteinExistence type="inferred from homology"/>
<dbReference type="InterPro" id="IPR021127">
    <property type="entry name" value="CRISPR_associated_Cas2"/>
</dbReference>
<keyword evidence="3 9" id="KW-0540">Nuclease</keyword>
<dbReference type="PANTHER" id="PTHR34405">
    <property type="entry name" value="CRISPR-ASSOCIATED ENDORIBONUCLEASE CAS2"/>
    <property type="match status" value="1"/>
</dbReference>